<dbReference type="PANTHER" id="PTHR47642">
    <property type="entry name" value="ATP-DEPENDENT DNA HELICASE"/>
    <property type="match status" value="1"/>
</dbReference>
<accession>A0A1X7TH20</accession>
<dbReference type="EnsemblMetazoa" id="Aqu2.1.13991_001">
    <property type="protein sequence ID" value="Aqu2.1.13991_001"/>
    <property type="gene ID" value="Aqu2.1.13991"/>
</dbReference>
<proteinExistence type="predicted"/>
<evidence type="ECO:0000313" key="1">
    <source>
        <dbReference type="EnsemblMetazoa" id="Aqu2.1.13991_001"/>
    </source>
</evidence>
<organism evidence="1">
    <name type="scientific">Amphimedon queenslandica</name>
    <name type="common">Sponge</name>
    <dbReference type="NCBI Taxonomy" id="400682"/>
    <lineage>
        <taxon>Eukaryota</taxon>
        <taxon>Metazoa</taxon>
        <taxon>Porifera</taxon>
        <taxon>Demospongiae</taxon>
        <taxon>Heteroscleromorpha</taxon>
        <taxon>Haplosclerida</taxon>
        <taxon>Niphatidae</taxon>
        <taxon>Amphimedon</taxon>
    </lineage>
</organism>
<protein>
    <recommendedName>
        <fullName evidence="2">Helitron helicase-like domain-containing protein</fullName>
    </recommendedName>
</protein>
<dbReference type="STRING" id="400682.A0A1X7TH20"/>
<name>A0A1X7TH20_AMPQE</name>
<dbReference type="AlphaFoldDB" id="A0A1X7TH20"/>
<dbReference type="eggNOG" id="KOG0987">
    <property type="taxonomic scope" value="Eukaryota"/>
</dbReference>
<sequence length="350" mass="40916">MIAEYGSPTLFLTLSCAEYDSADIAQYLRKDFFNVVILQRGVVGKVEQYYVKKEYQMCGAPHYHILLWIENAPVVSIDRPEEVCFFIQDRITCHVPDSNTSPDLNFLVTKYQMHNYSKYCKRNIKVGKTYVSRCQFDFPRPVPDSICISDVENNLKSCNKIYYLKRNEKEVRVNDYNSLLLKLWCANMDLQYIAERSLSLTEYVTGYVTKAEKSHAQDLWDEVSSCDNIYSRLWTIGQKLLRTKEVGLYESSDLLLGESLYMKSVTVQYVNVYLPHKRSRKIKNYSYLTIMDRSSKDIFNLSIIEDFYSTRPSNMEDVSLYKFLANYKFDKIGENGENFDQSHSFQTIGN</sequence>
<evidence type="ECO:0008006" key="2">
    <source>
        <dbReference type="Google" id="ProtNLM"/>
    </source>
</evidence>
<reference evidence="1" key="1">
    <citation type="submission" date="2017-05" db="UniProtKB">
        <authorList>
            <consortium name="EnsemblMetazoa"/>
        </authorList>
    </citation>
    <scope>IDENTIFICATION</scope>
</reference>
<dbReference type="InParanoid" id="A0A1X7TH20"/>
<dbReference type="PANTHER" id="PTHR47642:SF5">
    <property type="entry name" value="ATP-DEPENDENT DNA HELICASE"/>
    <property type="match status" value="1"/>
</dbReference>
<dbReference type="InterPro" id="IPR051055">
    <property type="entry name" value="PIF1_helicase"/>
</dbReference>